<dbReference type="InterPro" id="IPR008758">
    <property type="entry name" value="Peptidase_S28"/>
</dbReference>
<organism evidence="7 8">
    <name type="scientific">Actinidia chinensis var. chinensis</name>
    <name type="common">Chinese soft-hair kiwi</name>
    <dbReference type="NCBI Taxonomy" id="1590841"/>
    <lineage>
        <taxon>Eukaryota</taxon>
        <taxon>Viridiplantae</taxon>
        <taxon>Streptophyta</taxon>
        <taxon>Embryophyta</taxon>
        <taxon>Tracheophyta</taxon>
        <taxon>Spermatophyta</taxon>
        <taxon>Magnoliopsida</taxon>
        <taxon>eudicotyledons</taxon>
        <taxon>Gunneridae</taxon>
        <taxon>Pentapetalae</taxon>
        <taxon>asterids</taxon>
        <taxon>Ericales</taxon>
        <taxon>Actinidiaceae</taxon>
        <taxon>Actinidia</taxon>
    </lineage>
</organism>
<dbReference type="STRING" id="1590841.A0A2R6P7F0"/>
<dbReference type="Proteomes" id="UP000241394">
    <property type="component" value="Chromosome LG28"/>
</dbReference>
<accession>A0A2R6P7F0</accession>
<dbReference type="GO" id="GO:0070008">
    <property type="term" value="F:serine-type exopeptidase activity"/>
    <property type="evidence" value="ECO:0007669"/>
    <property type="project" value="InterPro"/>
</dbReference>
<dbReference type="Gene3D" id="3.40.50.1820">
    <property type="entry name" value="alpha/beta hydrolase"/>
    <property type="match status" value="1"/>
</dbReference>
<gene>
    <name evidence="7" type="ORF">CEY00_Acc32155</name>
</gene>
<name>A0A2R6P7F0_ACTCC</name>
<proteinExistence type="inferred from homology"/>
<dbReference type="Pfam" id="PF05577">
    <property type="entry name" value="Peptidase_S28"/>
    <property type="match status" value="1"/>
</dbReference>
<evidence type="ECO:0000256" key="4">
    <source>
        <dbReference type="ARBA" id="ARBA00022801"/>
    </source>
</evidence>
<keyword evidence="2" id="KW-0645">Protease</keyword>
<evidence type="ECO:0000256" key="5">
    <source>
        <dbReference type="ARBA" id="ARBA00023180"/>
    </source>
</evidence>
<dbReference type="OrthoDB" id="2130629at2759"/>
<dbReference type="PANTHER" id="PTHR11010">
    <property type="entry name" value="PROTEASE S28 PRO-X CARBOXYPEPTIDASE-RELATED"/>
    <property type="match status" value="1"/>
</dbReference>
<dbReference type="GO" id="GO:0008239">
    <property type="term" value="F:dipeptidyl-peptidase activity"/>
    <property type="evidence" value="ECO:0007669"/>
    <property type="project" value="TreeGrafter"/>
</dbReference>
<keyword evidence="7" id="KW-0121">Carboxypeptidase</keyword>
<reference evidence="7 8" key="1">
    <citation type="submission" date="2017-07" db="EMBL/GenBank/DDBJ databases">
        <title>An improved, manually edited Actinidia chinensis var. chinensis (kiwifruit) genome highlights the challenges associated with draft genomes and gene prediction in plants.</title>
        <authorList>
            <person name="Pilkington S."/>
            <person name="Crowhurst R."/>
            <person name="Hilario E."/>
            <person name="Nardozza S."/>
            <person name="Fraser L."/>
            <person name="Peng Y."/>
            <person name="Gunaseelan K."/>
            <person name="Simpson R."/>
            <person name="Tahir J."/>
            <person name="Deroles S."/>
            <person name="Templeton K."/>
            <person name="Luo Z."/>
            <person name="Davy M."/>
            <person name="Cheng C."/>
            <person name="Mcneilage M."/>
            <person name="Scaglione D."/>
            <person name="Liu Y."/>
            <person name="Zhang Q."/>
            <person name="Datson P."/>
            <person name="De Silva N."/>
            <person name="Gardiner S."/>
            <person name="Bassett H."/>
            <person name="Chagne D."/>
            <person name="Mccallum J."/>
            <person name="Dzierzon H."/>
            <person name="Deng C."/>
            <person name="Wang Y.-Y."/>
            <person name="Barron N."/>
            <person name="Manako K."/>
            <person name="Bowen J."/>
            <person name="Foster T."/>
            <person name="Erridge Z."/>
            <person name="Tiffin H."/>
            <person name="Waite C."/>
            <person name="Davies K."/>
            <person name="Grierson E."/>
            <person name="Laing W."/>
            <person name="Kirk R."/>
            <person name="Chen X."/>
            <person name="Wood M."/>
            <person name="Montefiori M."/>
            <person name="Brummell D."/>
            <person name="Schwinn K."/>
            <person name="Catanach A."/>
            <person name="Fullerton C."/>
            <person name="Li D."/>
            <person name="Meiyalaghan S."/>
            <person name="Nieuwenhuizen N."/>
            <person name="Read N."/>
            <person name="Prakash R."/>
            <person name="Hunter D."/>
            <person name="Zhang H."/>
            <person name="Mckenzie M."/>
            <person name="Knabel M."/>
            <person name="Harris A."/>
            <person name="Allan A."/>
            <person name="Chen A."/>
            <person name="Janssen B."/>
            <person name="Plunkett B."/>
            <person name="Dwamena C."/>
            <person name="Voogd C."/>
            <person name="Leif D."/>
            <person name="Lafferty D."/>
            <person name="Souleyre E."/>
            <person name="Varkonyi-Gasic E."/>
            <person name="Gambi F."/>
            <person name="Hanley J."/>
            <person name="Yao J.-L."/>
            <person name="Cheung J."/>
            <person name="David K."/>
            <person name="Warren B."/>
            <person name="Marsh K."/>
            <person name="Snowden K."/>
            <person name="Lin-Wang K."/>
            <person name="Brian L."/>
            <person name="Martinez-Sanchez M."/>
            <person name="Wang M."/>
            <person name="Ileperuma N."/>
            <person name="Macnee N."/>
            <person name="Campin R."/>
            <person name="Mcatee P."/>
            <person name="Drummond R."/>
            <person name="Espley R."/>
            <person name="Ireland H."/>
            <person name="Wu R."/>
            <person name="Atkinson R."/>
            <person name="Karunairetnam S."/>
            <person name="Bulley S."/>
            <person name="Chunkath S."/>
            <person name="Hanley Z."/>
            <person name="Storey R."/>
            <person name="Thrimawithana A."/>
            <person name="Thomson S."/>
            <person name="David C."/>
            <person name="Testolin R."/>
        </authorList>
    </citation>
    <scope>NUCLEOTIDE SEQUENCE [LARGE SCALE GENOMIC DNA]</scope>
    <source>
        <strain evidence="8">cv. Red5</strain>
        <tissue evidence="7">Young leaf</tissue>
    </source>
</reference>
<dbReference type="Gramene" id="PSR86533">
    <property type="protein sequence ID" value="PSR86533"/>
    <property type="gene ID" value="CEY00_Acc32155"/>
</dbReference>
<evidence type="ECO:0000313" key="8">
    <source>
        <dbReference type="Proteomes" id="UP000241394"/>
    </source>
</evidence>
<dbReference type="SUPFAM" id="SSF53474">
    <property type="entry name" value="alpha/beta-Hydrolases"/>
    <property type="match status" value="1"/>
</dbReference>
<dbReference type="OMA" id="IEGWITK"/>
<dbReference type="AlphaFoldDB" id="A0A2R6P7F0"/>
<evidence type="ECO:0000313" key="7">
    <source>
        <dbReference type="EMBL" id="PSR86533.1"/>
    </source>
</evidence>
<keyword evidence="3 6" id="KW-0732">Signal</keyword>
<dbReference type="PANTHER" id="PTHR11010:SF96">
    <property type="entry name" value="LYSOSOMAL PRO-X CARBOXYPEPTIDASE-LIKE ISOFORM X1"/>
    <property type="match status" value="1"/>
</dbReference>
<dbReference type="GO" id="GO:0006508">
    <property type="term" value="P:proteolysis"/>
    <property type="evidence" value="ECO:0007669"/>
    <property type="project" value="UniProtKB-KW"/>
</dbReference>
<dbReference type="InterPro" id="IPR029058">
    <property type="entry name" value="AB_hydrolase_fold"/>
</dbReference>
<evidence type="ECO:0000256" key="2">
    <source>
        <dbReference type="ARBA" id="ARBA00022670"/>
    </source>
</evidence>
<dbReference type="InParanoid" id="A0A2R6P7F0"/>
<evidence type="ECO:0000256" key="3">
    <source>
        <dbReference type="ARBA" id="ARBA00022729"/>
    </source>
</evidence>
<feature type="signal peptide" evidence="6">
    <location>
        <begin position="1"/>
        <end position="24"/>
    </location>
</feature>
<sequence>MYSLLFPFQCLPFSFLILFISVSSSPHNTPRLRLHHEKIRRAPSDTESASLVSENLKTYFYTQTLDHFNYNPQSYDTFKQQYIINFKYWDGAKSNAPFFVYLGAEAPLVWDLPTIGFLPDNAPRFKALLVYIEHRFYGKSIPFGSMDKAMGNESIRGYFNSAQAIADYAEVILYLKRKLHAQNSPVIVFGASYGGMLASWFRLKYPHIALGVLASSAPILYFDNITPQNGYYSIVTKDFKEASKTCYKAIRKSWSEIDKVASRPNGLSILSQKFKTCAHLNRASELKDFLETLYARAAQYNQPPEYPVTMICSGIDEASEGSDVLSRIFAGVVAYFGNMSCYDTNMLDYSPEIIVGWSWQRCSEMVMPIGRGSNDTMFPPSPFDLKQYVKDCIRKYGVSPRPHWVTTNYGGHGIKLVLHRFASNIIFSNGLRDPYSSGGVLEDISDSVVAIHTTNGSHCLDILAADESDPKWLTKQRKEEVKIIQGWIKKYYVDLLALKQ</sequence>
<dbReference type="EMBL" id="NKQK01000028">
    <property type="protein sequence ID" value="PSR86533.1"/>
    <property type="molecule type" value="Genomic_DNA"/>
</dbReference>
<keyword evidence="4" id="KW-0378">Hydrolase</keyword>
<comment type="similarity">
    <text evidence="1">Belongs to the peptidase S28 family.</text>
</comment>
<reference evidence="8" key="2">
    <citation type="journal article" date="2018" name="BMC Genomics">
        <title>A manually annotated Actinidia chinensis var. chinensis (kiwifruit) genome highlights the challenges associated with draft genomes and gene prediction in plants.</title>
        <authorList>
            <person name="Pilkington S.M."/>
            <person name="Crowhurst R."/>
            <person name="Hilario E."/>
            <person name="Nardozza S."/>
            <person name="Fraser L."/>
            <person name="Peng Y."/>
            <person name="Gunaseelan K."/>
            <person name="Simpson R."/>
            <person name="Tahir J."/>
            <person name="Deroles S.C."/>
            <person name="Templeton K."/>
            <person name="Luo Z."/>
            <person name="Davy M."/>
            <person name="Cheng C."/>
            <person name="McNeilage M."/>
            <person name="Scaglione D."/>
            <person name="Liu Y."/>
            <person name="Zhang Q."/>
            <person name="Datson P."/>
            <person name="De Silva N."/>
            <person name="Gardiner S.E."/>
            <person name="Bassett H."/>
            <person name="Chagne D."/>
            <person name="McCallum J."/>
            <person name="Dzierzon H."/>
            <person name="Deng C."/>
            <person name="Wang Y.Y."/>
            <person name="Barron L."/>
            <person name="Manako K."/>
            <person name="Bowen J."/>
            <person name="Foster T.M."/>
            <person name="Erridge Z.A."/>
            <person name="Tiffin H."/>
            <person name="Waite C.N."/>
            <person name="Davies K.M."/>
            <person name="Grierson E.P."/>
            <person name="Laing W.A."/>
            <person name="Kirk R."/>
            <person name="Chen X."/>
            <person name="Wood M."/>
            <person name="Montefiori M."/>
            <person name="Brummell D.A."/>
            <person name="Schwinn K.E."/>
            <person name="Catanach A."/>
            <person name="Fullerton C."/>
            <person name="Li D."/>
            <person name="Meiyalaghan S."/>
            <person name="Nieuwenhuizen N."/>
            <person name="Read N."/>
            <person name="Prakash R."/>
            <person name="Hunter D."/>
            <person name="Zhang H."/>
            <person name="McKenzie M."/>
            <person name="Knabel M."/>
            <person name="Harris A."/>
            <person name="Allan A.C."/>
            <person name="Gleave A."/>
            <person name="Chen A."/>
            <person name="Janssen B.J."/>
            <person name="Plunkett B."/>
            <person name="Ampomah-Dwamena C."/>
            <person name="Voogd C."/>
            <person name="Leif D."/>
            <person name="Lafferty D."/>
            <person name="Souleyre E.J.F."/>
            <person name="Varkonyi-Gasic E."/>
            <person name="Gambi F."/>
            <person name="Hanley J."/>
            <person name="Yao J.L."/>
            <person name="Cheung J."/>
            <person name="David K.M."/>
            <person name="Warren B."/>
            <person name="Marsh K."/>
            <person name="Snowden K.C."/>
            <person name="Lin-Wang K."/>
            <person name="Brian L."/>
            <person name="Martinez-Sanchez M."/>
            <person name="Wang M."/>
            <person name="Ileperuma N."/>
            <person name="Macnee N."/>
            <person name="Campin R."/>
            <person name="McAtee P."/>
            <person name="Drummond R.S.M."/>
            <person name="Espley R.V."/>
            <person name="Ireland H.S."/>
            <person name="Wu R."/>
            <person name="Atkinson R.G."/>
            <person name="Karunairetnam S."/>
            <person name="Bulley S."/>
            <person name="Chunkath S."/>
            <person name="Hanley Z."/>
            <person name="Storey R."/>
            <person name="Thrimawithana A.H."/>
            <person name="Thomson S."/>
            <person name="David C."/>
            <person name="Testolin R."/>
            <person name="Huang H."/>
            <person name="Hellens R.P."/>
            <person name="Schaffer R.J."/>
        </authorList>
    </citation>
    <scope>NUCLEOTIDE SEQUENCE [LARGE SCALE GENOMIC DNA]</scope>
    <source>
        <strain evidence="8">cv. Red5</strain>
    </source>
</reference>
<dbReference type="Gene3D" id="1.20.120.980">
    <property type="entry name" value="Serine carboxypeptidase S28, SKS domain"/>
    <property type="match status" value="1"/>
</dbReference>
<keyword evidence="8" id="KW-1185">Reference proteome</keyword>
<dbReference type="InterPro" id="IPR042269">
    <property type="entry name" value="Ser_carbopepase_S28_SKS"/>
</dbReference>
<comment type="caution">
    <text evidence="7">The sequence shown here is derived from an EMBL/GenBank/DDBJ whole genome shotgun (WGS) entry which is preliminary data.</text>
</comment>
<dbReference type="GO" id="GO:0004180">
    <property type="term" value="F:carboxypeptidase activity"/>
    <property type="evidence" value="ECO:0007669"/>
    <property type="project" value="UniProtKB-KW"/>
</dbReference>
<evidence type="ECO:0000256" key="1">
    <source>
        <dbReference type="ARBA" id="ARBA00011079"/>
    </source>
</evidence>
<protein>
    <submittedName>
        <fullName evidence="7">Lysosomal Pro-X carboxypeptidase</fullName>
    </submittedName>
</protein>
<evidence type="ECO:0000256" key="6">
    <source>
        <dbReference type="SAM" id="SignalP"/>
    </source>
</evidence>
<feature type="chain" id="PRO_5015357293" evidence="6">
    <location>
        <begin position="25"/>
        <end position="500"/>
    </location>
</feature>
<keyword evidence="5" id="KW-0325">Glycoprotein</keyword>
<dbReference type="FunFam" id="1.20.120.980:FF:000006">
    <property type="entry name" value="Serine carboxypeptidase S28 family protein"/>
    <property type="match status" value="1"/>
</dbReference>